<dbReference type="EMBL" id="CP017415">
    <property type="protein sequence ID" value="AOU99329.1"/>
    <property type="molecule type" value="Genomic_DNA"/>
</dbReference>
<dbReference type="RefSeq" id="WP_070079678.1">
    <property type="nucleotide sequence ID" value="NZ_CP017415.1"/>
</dbReference>
<evidence type="ECO:0008006" key="3">
    <source>
        <dbReference type="Google" id="ProtNLM"/>
    </source>
</evidence>
<reference evidence="2" key="1">
    <citation type="submission" date="2016-09" db="EMBL/GenBank/DDBJ databases">
        <title>Acidihalobacter prosperus F5.</title>
        <authorList>
            <person name="Khaleque H.N."/>
            <person name="Ramsay J.P."/>
            <person name="Kaksonen A.H."/>
            <person name="Boxall N.J."/>
            <person name="Watkin E.L.J."/>
        </authorList>
    </citation>
    <scope>NUCLEOTIDE SEQUENCE [LARGE SCALE GENOMIC DNA]</scope>
    <source>
        <strain evidence="2">F5</strain>
    </source>
</reference>
<dbReference type="PANTHER" id="PTHR35802">
    <property type="entry name" value="PROTEASE SYNTHASE AND SPORULATION PROTEIN PAI 2"/>
    <property type="match status" value="1"/>
</dbReference>
<dbReference type="PANTHER" id="PTHR35802:SF1">
    <property type="entry name" value="PROTEASE SYNTHASE AND SPORULATION PROTEIN PAI 2"/>
    <property type="match status" value="1"/>
</dbReference>
<keyword evidence="2" id="KW-1185">Reference proteome</keyword>
<dbReference type="PIRSF" id="PIRSF010372">
    <property type="entry name" value="PaiB"/>
    <property type="match status" value="1"/>
</dbReference>
<dbReference type="Pfam" id="PF04299">
    <property type="entry name" value="FMN_bind_2"/>
    <property type="match status" value="1"/>
</dbReference>
<dbReference type="InterPro" id="IPR007396">
    <property type="entry name" value="TR_PAI2-type"/>
</dbReference>
<protein>
    <recommendedName>
        <fullName evidence="3">Transcriptional regulator</fullName>
    </recommendedName>
</protein>
<proteinExistence type="predicted"/>
<dbReference type="Proteomes" id="UP000095401">
    <property type="component" value="Chromosome"/>
</dbReference>
<sequence>MYIPPAFEEGDAARIEALLRAYPLALLIGGGDGGPLLTHVPLLHEPDGGPQGRLIGHLARANQQADALADGDAVVAVFQGPDAYISPSWYVTPGVPTWNYAAVHVHGRVRRVADREVLSALVGRLTARFEADVGADWVWGGPDSPHGRLLDHIVGFEIHIERIEAKFKLGQNRSREDREGAMAKLAASTRAADVVTAQLMATDL</sequence>
<dbReference type="Gene3D" id="2.30.110.10">
    <property type="entry name" value="Electron Transport, Fmn-binding Protein, Chain A"/>
    <property type="match status" value="1"/>
</dbReference>
<dbReference type="SUPFAM" id="SSF50475">
    <property type="entry name" value="FMN-binding split barrel"/>
    <property type="match status" value="1"/>
</dbReference>
<dbReference type="InterPro" id="IPR012349">
    <property type="entry name" value="Split_barrel_FMN-bd"/>
</dbReference>
<organism evidence="1 2">
    <name type="scientific">Acidihalobacter yilgarnensis</name>
    <dbReference type="NCBI Taxonomy" id="2819280"/>
    <lineage>
        <taxon>Bacteria</taxon>
        <taxon>Pseudomonadati</taxon>
        <taxon>Pseudomonadota</taxon>
        <taxon>Gammaproteobacteria</taxon>
        <taxon>Chromatiales</taxon>
        <taxon>Ectothiorhodospiraceae</taxon>
        <taxon>Acidihalobacter</taxon>
    </lineage>
</organism>
<name>A0A1D8IS69_9GAMM</name>
<gene>
    <name evidence="1" type="ORF">BI364_16580</name>
</gene>
<evidence type="ECO:0000313" key="1">
    <source>
        <dbReference type="EMBL" id="AOU99329.1"/>
    </source>
</evidence>
<dbReference type="AlphaFoldDB" id="A0A1D8IS69"/>
<accession>A0A1D8IS69</accession>
<evidence type="ECO:0000313" key="2">
    <source>
        <dbReference type="Proteomes" id="UP000095401"/>
    </source>
</evidence>
<dbReference type="KEGG" id="aprs:BI364_16580"/>